<evidence type="ECO:0000313" key="2">
    <source>
        <dbReference type="Proteomes" id="UP000636960"/>
    </source>
</evidence>
<dbReference type="RefSeq" id="WP_239163586.1">
    <property type="nucleotide sequence ID" value="NZ_BOMV01000111.1"/>
</dbReference>
<proteinExistence type="predicted"/>
<dbReference type="AlphaFoldDB" id="A0A919K6A9"/>
<dbReference type="EMBL" id="BOMV01000111">
    <property type="protein sequence ID" value="GIF01732.1"/>
    <property type="molecule type" value="Genomic_DNA"/>
</dbReference>
<sequence>MTGNGDARIPILVVIGAAGLYDLTDAFTAAGYNVVNVDCGERAVATTCEKADLILLDVKRIKAAGKFPPKLTSSRATASANTTPCLPPVRSTSVPACALYGAAAS</sequence>
<name>A0A919K6A9_9ACTN</name>
<accession>A0A919K6A9</accession>
<comment type="caution">
    <text evidence="1">The sequence shown here is derived from an EMBL/GenBank/DDBJ whole genome shotgun (WGS) entry which is preliminary data.</text>
</comment>
<dbReference type="Proteomes" id="UP000636960">
    <property type="component" value="Unassembled WGS sequence"/>
</dbReference>
<organism evidence="1 2">
    <name type="scientific">Paractinoplanes rishiriensis</name>
    <dbReference type="NCBI Taxonomy" id="1050105"/>
    <lineage>
        <taxon>Bacteria</taxon>
        <taxon>Bacillati</taxon>
        <taxon>Actinomycetota</taxon>
        <taxon>Actinomycetes</taxon>
        <taxon>Micromonosporales</taxon>
        <taxon>Micromonosporaceae</taxon>
        <taxon>Paractinoplanes</taxon>
    </lineage>
</organism>
<reference evidence="1" key="1">
    <citation type="submission" date="2021-01" db="EMBL/GenBank/DDBJ databases">
        <title>Whole genome shotgun sequence of Actinoplanes rishiriensis NBRC 108556.</title>
        <authorList>
            <person name="Komaki H."/>
            <person name="Tamura T."/>
        </authorList>
    </citation>
    <scope>NUCLEOTIDE SEQUENCE</scope>
    <source>
        <strain evidence="1">NBRC 108556</strain>
    </source>
</reference>
<protein>
    <submittedName>
        <fullName evidence="1">Uncharacterized protein</fullName>
    </submittedName>
</protein>
<gene>
    <name evidence="1" type="ORF">Ari01nite_91960</name>
</gene>
<keyword evidence="2" id="KW-1185">Reference proteome</keyword>
<evidence type="ECO:0000313" key="1">
    <source>
        <dbReference type="EMBL" id="GIF01732.1"/>
    </source>
</evidence>